<feature type="active site" description="Proton donor" evidence="4">
    <location>
        <position position="278"/>
    </location>
</feature>
<evidence type="ECO:0000256" key="4">
    <source>
        <dbReference type="PIRSR" id="PIRSR005539-1"/>
    </source>
</evidence>
<dbReference type="InterPro" id="IPR000073">
    <property type="entry name" value="AB_hydrolase_1"/>
</dbReference>
<dbReference type="AlphaFoldDB" id="A0A657LPB0"/>
<dbReference type="InterPro" id="IPR050228">
    <property type="entry name" value="Carboxylesterase_BioH"/>
</dbReference>
<evidence type="ECO:0000256" key="3">
    <source>
        <dbReference type="PIRNR" id="PIRNR005539"/>
    </source>
</evidence>
<feature type="active site" evidence="4">
    <location>
        <position position="251"/>
    </location>
</feature>
<dbReference type="PRINTS" id="PR00793">
    <property type="entry name" value="PROAMNOPTASE"/>
</dbReference>
<dbReference type="Gene3D" id="3.40.50.1820">
    <property type="entry name" value="alpha/beta hydrolase"/>
    <property type="match status" value="1"/>
</dbReference>
<comment type="caution">
    <text evidence="6">The sequence shown here is derived from an EMBL/GenBank/DDBJ whole genome shotgun (WGS) entry which is preliminary data.</text>
</comment>
<dbReference type="SUPFAM" id="SSF53474">
    <property type="entry name" value="alpha/beta-Hydrolases"/>
    <property type="match status" value="1"/>
</dbReference>
<name>A0A657LPB0_9HYPH</name>
<feature type="active site" description="Nucleophile" evidence="4">
    <location>
        <position position="111"/>
    </location>
</feature>
<dbReference type="PANTHER" id="PTHR43194:SF2">
    <property type="entry name" value="PEROXISOMAL MEMBRANE PROTEIN LPX1"/>
    <property type="match status" value="1"/>
</dbReference>
<evidence type="ECO:0000256" key="1">
    <source>
        <dbReference type="ARBA" id="ARBA00010088"/>
    </source>
</evidence>
<dbReference type="EMBL" id="LSRP01000101">
    <property type="protein sequence ID" value="OJF94059.1"/>
    <property type="molecule type" value="Genomic_DNA"/>
</dbReference>
<comment type="similarity">
    <text evidence="1 3">Belongs to the peptidase S33 family.</text>
</comment>
<dbReference type="NCBIfam" id="TIGR01250">
    <property type="entry name" value="pro_imino_pep_2"/>
    <property type="match status" value="1"/>
</dbReference>
<dbReference type="OrthoDB" id="9796770at2"/>
<dbReference type="RefSeq" id="WP_071834270.1">
    <property type="nucleotide sequence ID" value="NZ_LSRP01000101.1"/>
</dbReference>
<evidence type="ECO:0000313" key="7">
    <source>
        <dbReference type="Proteomes" id="UP000182661"/>
    </source>
</evidence>
<dbReference type="GO" id="GO:0008233">
    <property type="term" value="F:peptidase activity"/>
    <property type="evidence" value="ECO:0007669"/>
    <property type="project" value="InterPro"/>
</dbReference>
<dbReference type="PANTHER" id="PTHR43194">
    <property type="entry name" value="HYDROLASE ALPHA/BETA FOLD FAMILY"/>
    <property type="match status" value="1"/>
</dbReference>
<organism evidence="6 7">
    <name type="scientific">Pararhizobium antarcticum</name>
    <dbReference type="NCBI Taxonomy" id="1798805"/>
    <lineage>
        <taxon>Bacteria</taxon>
        <taxon>Pseudomonadati</taxon>
        <taxon>Pseudomonadota</taxon>
        <taxon>Alphaproteobacteria</taxon>
        <taxon>Hyphomicrobiales</taxon>
        <taxon>Rhizobiaceae</taxon>
        <taxon>Rhizobium/Agrobacterium group</taxon>
        <taxon>Pararhizobium</taxon>
    </lineage>
</organism>
<feature type="domain" description="AB hydrolase-1" evidence="5">
    <location>
        <begin position="32"/>
        <end position="284"/>
    </location>
</feature>
<dbReference type="Pfam" id="PF00561">
    <property type="entry name" value="Abhydrolase_1"/>
    <property type="match status" value="1"/>
</dbReference>
<dbReference type="PIRSF" id="PIRSF005539">
    <property type="entry name" value="Pept_S33_TRI_F1"/>
    <property type="match status" value="1"/>
</dbReference>
<gene>
    <name evidence="6" type="ORF">AX760_20675</name>
</gene>
<protein>
    <submittedName>
        <fullName evidence="6">Amino acid amidase</fullName>
    </submittedName>
</protein>
<evidence type="ECO:0000313" key="6">
    <source>
        <dbReference type="EMBL" id="OJF94059.1"/>
    </source>
</evidence>
<keyword evidence="2 3" id="KW-0378">Hydrolase</keyword>
<proteinExistence type="inferred from homology"/>
<dbReference type="InterPro" id="IPR029058">
    <property type="entry name" value="AB_hydrolase_fold"/>
</dbReference>
<dbReference type="Proteomes" id="UP000182661">
    <property type="component" value="Unassembled WGS sequence"/>
</dbReference>
<accession>A0A657LPB0</accession>
<evidence type="ECO:0000256" key="2">
    <source>
        <dbReference type="ARBA" id="ARBA00022801"/>
    </source>
</evidence>
<evidence type="ECO:0000259" key="5">
    <source>
        <dbReference type="Pfam" id="PF00561"/>
    </source>
</evidence>
<keyword evidence="7" id="KW-1185">Reference proteome</keyword>
<dbReference type="GO" id="GO:0006508">
    <property type="term" value="P:proteolysis"/>
    <property type="evidence" value="ECO:0007669"/>
    <property type="project" value="InterPro"/>
</dbReference>
<reference evidence="6 7" key="1">
    <citation type="submission" date="2016-02" db="EMBL/GenBank/DDBJ databases">
        <title>Genome sequencing of a beta-galactosidase producing bacteria Rhizobium sp. 59.</title>
        <authorList>
            <person name="Wang D."/>
            <person name="Kot W."/>
            <person name="Qin Y."/>
            <person name="Hansen L."/>
            <person name="Naqvi K."/>
            <person name="Rensing C."/>
        </authorList>
    </citation>
    <scope>NUCLEOTIDE SEQUENCE [LARGE SCALE GENOMIC DNA]</scope>
    <source>
        <strain evidence="6 7">59</strain>
    </source>
</reference>
<dbReference type="InterPro" id="IPR005945">
    <property type="entry name" value="Pro_imino_pep"/>
</dbReference>
<sequence>MASVEVQESYLPFRDYRTWYRITGSLASPLLPLVIAHGGPGCTHDYVDSFKDIAALDGRPVIHYDQLGNGNSTRLPDKGPEFWTVSLFLEELDALLVHLGIADRYAFLGQSWGGMLGAEHAVRRPKGLKALVIANSPANMHTWVAEANRLRRELPGDVQAMLLKHEDAGTITHPDYIAASRVFYDRHVCRVSPWPPEVARTFAIMDEDNTVYRNMNGPTEFHVIGTMKDWTIEDRLPQIEAPTLLISGRHDEATPEVVRPYVERVPGCRWVVFENSSHMPHVEEKALCLATVSEFLKPLDVV</sequence>
<dbReference type="InterPro" id="IPR002410">
    <property type="entry name" value="Peptidase_S33"/>
</dbReference>